<organism evidence="2 3">
    <name type="scientific">Arachidicoccus rhizosphaerae</name>
    <dbReference type="NCBI Taxonomy" id="551991"/>
    <lineage>
        <taxon>Bacteria</taxon>
        <taxon>Pseudomonadati</taxon>
        <taxon>Bacteroidota</taxon>
        <taxon>Chitinophagia</taxon>
        <taxon>Chitinophagales</taxon>
        <taxon>Chitinophagaceae</taxon>
        <taxon>Arachidicoccus</taxon>
    </lineage>
</organism>
<dbReference type="InterPro" id="IPR013320">
    <property type="entry name" value="ConA-like_dom_sf"/>
</dbReference>
<dbReference type="AlphaFoldDB" id="A0A1H4CNC1"/>
<dbReference type="EMBL" id="FNQY01000034">
    <property type="protein sequence ID" value="SEA61961.1"/>
    <property type="molecule type" value="Genomic_DNA"/>
</dbReference>
<protein>
    <submittedName>
        <fullName evidence="2">Levanase/fructan beta-fructosidase</fullName>
    </submittedName>
</protein>
<dbReference type="PANTHER" id="PTHR42800">
    <property type="entry name" value="EXOINULINASE INUD (AFU_ORTHOLOGUE AFUA_5G00480)"/>
    <property type="match status" value="1"/>
</dbReference>
<dbReference type="Gene3D" id="2.60.120.560">
    <property type="entry name" value="Exo-inulinase, domain 1"/>
    <property type="match status" value="1"/>
</dbReference>
<reference evidence="2 3" key="1">
    <citation type="submission" date="2016-10" db="EMBL/GenBank/DDBJ databases">
        <authorList>
            <person name="de Groot N.N."/>
        </authorList>
    </citation>
    <scope>NUCLEOTIDE SEQUENCE [LARGE SCALE GENOMIC DNA]</scope>
    <source>
        <strain evidence="2 3">Vu-144</strain>
    </source>
</reference>
<evidence type="ECO:0000259" key="1">
    <source>
        <dbReference type="Pfam" id="PF08244"/>
    </source>
</evidence>
<dbReference type="RefSeq" id="WP_091401188.1">
    <property type="nucleotide sequence ID" value="NZ_FNQY01000034.1"/>
</dbReference>
<dbReference type="OrthoDB" id="9759709at2"/>
<feature type="domain" description="Glycosyl hydrolase family 32 C-terminal" evidence="1">
    <location>
        <begin position="4"/>
        <end position="66"/>
    </location>
</feature>
<dbReference type="PANTHER" id="PTHR42800:SF1">
    <property type="entry name" value="EXOINULINASE INUD (AFU_ORTHOLOGUE AFUA_5G00480)"/>
    <property type="match status" value="1"/>
</dbReference>
<accession>A0A1H4CNC1</accession>
<dbReference type="GO" id="GO:0005987">
    <property type="term" value="P:sucrose catabolic process"/>
    <property type="evidence" value="ECO:0007669"/>
    <property type="project" value="TreeGrafter"/>
</dbReference>
<sequence length="72" mass="8191">MVLTAPLKPVNGQIKIQVLLDKSSLEVFGNDGERVITTMLYPDDKETGLSVFAEGKAKFEKLRIWNLENRRK</sequence>
<evidence type="ECO:0000313" key="3">
    <source>
        <dbReference type="Proteomes" id="UP000199041"/>
    </source>
</evidence>
<keyword evidence="3" id="KW-1185">Reference proteome</keyword>
<dbReference type="SUPFAM" id="SSF49899">
    <property type="entry name" value="Concanavalin A-like lectins/glucanases"/>
    <property type="match status" value="1"/>
</dbReference>
<dbReference type="GO" id="GO:0004575">
    <property type="term" value="F:sucrose alpha-glucosidase activity"/>
    <property type="evidence" value="ECO:0007669"/>
    <property type="project" value="TreeGrafter"/>
</dbReference>
<gene>
    <name evidence="2" type="ORF">SAMN05192529_1344</name>
</gene>
<evidence type="ECO:0000313" key="2">
    <source>
        <dbReference type="EMBL" id="SEA61961.1"/>
    </source>
</evidence>
<dbReference type="GO" id="GO:0005737">
    <property type="term" value="C:cytoplasm"/>
    <property type="evidence" value="ECO:0007669"/>
    <property type="project" value="TreeGrafter"/>
</dbReference>
<dbReference type="InterPro" id="IPR013189">
    <property type="entry name" value="Glyco_hydro_32_C"/>
</dbReference>
<name>A0A1H4CNC1_9BACT</name>
<dbReference type="Pfam" id="PF08244">
    <property type="entry name" value="Glyco_hydro_32C"/>
    <property type="match status" value="1"/>
</dbReference>
<dbReference type="Proteomes" id="UP000199041">
    <property type="component" value="Unassembled WGS sequence"/>
</dbReference>
<proteinExistence type="predicted"/>
<dbReference type="STRING" id="551991.SAMN05192529_1344"/>